<reference evidence="2 3" key="1">
    <citation type="submission" date="2016-11" db="EMBL/GenBank/DDBJ databases">
        <authorList>
            <person name="Jaros S."/>
            <person name="Januszkiewicz K."/>
            <person name="Wedrychowicz H."/>
        </authorList>
    </citation>
    <scope>NUCLEOTIDE SEQUENCE [LARGE SCALE GENOMIC DNA]</scope>
    <source>
        <strain evidence="2 3">DSM 15929</strain>
    </source>
</reference>
<organism evidence="2 3">
    <name type="scientific">Anaerocolumna jejuensis DSM 15929</name>
    <dbReference type="NCBI Taxonomy" id="1121322"/>
    <lineage>
        <taxon>Bacteria</taxon>
        <taxon>Bacillati</taxon>
        <taxon>Bacillota</taxon>
        <taxon>Clostridia</taxon>
        <taxon>Lachnospirales</taxon>
        <taxon>Lachnospiraceae</taxon>
        <taxon>Anaerocolumna</taxon>
    </lineage>
</organism>
<proteinExistence type="predicted"/>
<dbReference type="Proteomes" id="UP000184386">
    <property type="component" value="Unassembled WGS sequence"/>
</dbReference>
<protein>
    <submittedName>
        <fullName evidence="2">RNA polymerase sigma factor, sigma-70 family</fullName>
    </submittedName>
</protein>
<evidence type="ECO:0000259" key="1">
    <source>
        <dbReference type="Pfam" id="PF04545"/>
    </source>
</evidence>
<dbReference type="RefSeq" id="WP_073274966.1">
    <property type="nucleotide sequence ID" value="NZ_FRAC01000009.1"/>
</dbReference>
<dbReference type="Gene3D" id="1.10.10.10">
    <property type="entry name" value="Winged helix-like DNA-binding domain superfamily/Winged helix DNA-binding domain"/>
    <property type="match status" value="1"/>
</dbReference>
<dbReference type="SUPFAM" id="SSF88659">
    <property type="entry name" value="Sigma3 and sigma4 domains of RNA polymerase sigma factors"/>
    <property type="match status" value="1"/>
</dbReference>
<dbReference type="AlphaFoldDB" id="A0A1M6PZZ9"/>
<dbReference type="InterPro" id="IPR007630">
    <property type="entry name" value="RNA_pol_sigma70_r4"/>
</dbReference>
<keyword evidence="3" id="KW-1185">Reference proteome</keyword>
<dbReference type="EMBL" id="FRAC01000009">
    <property type="protein sequence ID" value="SHK13481.1"/>
    <property type="molecule type" value="Genomic_DNA"/>
</dbReference>
<dbReference type="OrthoDB" id="2449942at2"/>
<dbReference type="STRING" id="1121322.SAMN02745136_01810"/>
<evidence type="ECO:0000313" key="3">
    <source>
        <dbReference type="Proteomes" id="UP000184386"/>
    </source>
</evidence>
<dbReference type="InterPro" id="IPR013324">
    <property type="entry name" value="RNA_pol_sigma_r3/r4-like"/>
</dbReference>
<dbReference type="GO" id="GO:0003700">
    <property type="term" value="F:DNA-binding transcription factor activity"/>
    <property type="evidence" value="ECO:0007669"/>
    <property type="project" value="InterPro"/>
</dbReference>
<name>A0A1M6PZZ9_9FIRM</name>
<evidence type="ECO:0000313" key="2">
    <source>
        <dbReference type="EMBL" id="SHK13481.1"/>
    </source>
</evidence>
<sequence length="181" mass="20888">MIIDVITKIQNGDSNSTLELIEKFNPLLKKYAHMLYYEDAYNDLLADFIELLSCVRIDRIKNKDDGGMTAYIAASMHSSYVKKLIKQKQLHRFIIYSDLSENELHYIDALNATNDTYINNELDLLKNLLTASEFIIIKMIFYDGYSVTETANANSITRQAVNQMKNRALKKLKLVFSDKQT</sequence>
<feature type="domain" description="RNA polymerase sigma-70 region 4" evidence="1">
    <location>
        <begin position="129"/>
        <end position="173"/>
    </location>
</feature>
<dbReference type="Pfam" id="PF04545">
    <property type="entry name" value="Sigma70_r4"/>
    <property type="match status" value="1"/>
</dbReference>
<dbReference type="GO" id="GO:0006352">
    <property type="term" value="P:DNA-templated transcription initiation"/>
    <property type="evidence" value="ECO:0007669"/>
    <property type="project" value="InterPro"/>
</dbReference>
<gene>
    <name evidence="2" type="ORF">SAMN02745136_01810</name>
</gene>
<accession>A0A1M6PZZ9</accession>
<dbReference type="InterPro" id="IPR036388">
    <property type="entry name" value="WH-like_DNA-bd_sf"/>
</dbReference>